<feature type="compositionally biased region" description="Low complexity" evidence="1">
    <location>
        <begin position="22"/>
        <end position="31"/>
    </location>
</feature>
<keyword evidence="2" id="KW-0472">Membrane</keyword>
<protein>
    <submittedName>
        <fullName evidence="3">Uncharacterized protein</fullName>
    </submittedName>
</protein>
<sequence>MRIHHYSYPTPPGVTWHPETTGLNLPGNPNPDDLPRTHTWRQPLHPGSTTTPASIQAHRLYALPAWSIDGMAARFAFHTTSDRDTPPRIRWIAPRTPIYAPARLPPIVQLRRHDTPWQTQTRALLKRSKSLVAKVPGVFFAVTAPFMTDMIVRYIWGDKFYYIFPFWI</sequence>
<keyword evidence="2" id="KW-1133">Transmembrane helix</keyword>
<gene>
    <name evidence="3" type="ORF">BJY01DRAFT_251116</name>
</gene>
<feature type="region of interest" description="Disordered" evidence="1">
    <location>
        <begin position="15"/>
        <end position="52"/>
    </location>
</feature>
<evidence type="ECO:0000256" key="2">
    <source>
        <dbReference type="SAM" id="Phobius"/>
    </source>
</evidence>
<dbReference type="Proteomes" id="UP001610446">
    <property type="component" value="Unassembled WGS sequence"/>
</dbReference>
<accession>A0ABR4JGK6</accession>
<keyword evidence="4" id="KW-1185">Reference proteome</keyword>
<evidence type="ECO:0000256" key="1">
    <source>
        <dbReference type="SAM" id="MobiDB-lite"/>
    </source>
</evidence>
<reference evidence="3 4" key="1">
    <citation type="submission" date="2024-07" db="EMBL/GenBank/DDBJ databases">
        <title>Section-level genome sequencing and comparative genomics of Aspergillus sections Usti and Cavernicolus.</title>
        <authorList>
            <consortium name="Lawrence Berkeley National Laboratory"/>
            <person name="Nybo J.L."/>
            <person name="Vesth T.C."/>
            <person name="Theobald S."/>
            <person name="Frisvad J.C."/>
            <person name="Larsen T.O."/>
            <person name="Kjaerboelling I."/>
            <person name="Rothschild-Mancinelli K."/>
            <person name="Lyhne E.K."/>
            <person name="Kogle M.E."/>
            <person name="Barry K."/>
            <person name="Clum A."/>
            <person name="Na H."/>
            <person name="Ledsgaard L."/>
            <person name="Lin J."/>
            <person name="Lipzen A."/>
            <person name="Kuo A."/>
            <person name="Riley R."/>
            <person name="Mondo S."/>
            <person name="Labutti K."/>
            <person name="Haridas S."/>
            <person name="Pangalinan J."/>
            <person name="Salamov A.A."/>
            <person name="Simmons B.A."/>
            <person name="Magnuson J.K."/>
            <person name="Chen J."/>
            <person name="Drula E."/>
            <person name="Henrissat B."/>
            <person name="Wiebenga A."/>
            <person name="Lubbers R.J."/>
            <person name="Gomes A.C."/>
            <person name="Makela M.R."/>
            <person name="Stajich J."/>
            <person name="Grigoriev I.V."/>
            <person name="Mortensen U.H."/>
            <person name="De Vries R.P."/>
            <person name="Baker S.E."/>
            <person name="Andersen M.R."/>
        </authorList>
    </citation>
    <scope>NUCLEOTIDE SEQUENCE [LARGE SCALE GENOMIC DNA]</scope>
    <source>
        <strain evidence="3 4">CBS 123904</strain>
    </source>
</reference>
<name>A0ABR4JGK6_9EURO</name>
<evidence type="ECO:0000313" key="3">
    <source>
        <dbReference type="EMBL" id="KAL2838108.1"/>
    </source>
</evidence>
<proteinExistence type="predicted"/>
<comment type="caution">
    <text evidence="3">The sequence shown here is derived from an EMBL/GenBank/DDBJ whole genome shotgun (WGS) entry which is preliminary data.</text>
</comment>
<evidence type="ECO:0000313" key="4">
    <source>
        <dbReference type="Proteomes" id="UP001610446"/>
    </source>
</evidence>
<dbReference type="EMBL" id="JBFXLU010000150">
    <property type="protein sequence ID" value="KAL2838108.1"/>
    <property type="molecule type" value="Genomic_DNA"/>
</dbReference>
<feature type="transmembrane region" description="Helical" evidence="2">
    <location>
        <begin position="131"/>
        <end position="156"/>
    </location>
</feature>
<organism evidence="3 4">
    <name type="scientific">Aspergillus pseudoustus</name>
    <dbReference type="NCBI Taxonomy" id="1810923"/>
    <lineage>
        <taxon>Eukaryota</taxon>
        <taxon>Fungi</taxon>
        <taxon>Dikarya</taxon>
        <taxon>Ascomycota</taxon>
        <taxon>Pezizomycotina</taxon>
        <taxon>Eurotiomycetes</taxon>
        <taxon>Eurotiomycetidae</taxon>
        <taxon>Eurotiales</taxon>
        <taxon>Aspergillaceae</taxon>
        <taxon>Aspergillus</taxon>
        <taxon>Aspergillus subgen. Nidulantes</taxon>
    </lineage>
</organism>
<keyword evidence="2" id="KW-0812">Transmembrane</keyword>